<keyword evidence="3" id="KW-1185">Reference proteome</keyword>
<feature type="transmembrane region" description="Helical" evidence="1">
    <location>
        <begin position="115"/>
        <end position="138"/>
    </location>
</feature>
<name>W0SC83_9PROT</name>
<accession>W0SC83</accession>
<proteinExistence type="predicted"/>
<dbReference type="Proteomes" id="UP000031637">
    <property type="component" value="Chromosome"/>
</dbReference>
<dbReference type="HOGENOM" id="CLU_034656_1_0_4"/>
<feature type="transmembrane region" description="Helical" evidence="1">
    <location>
        <begin position="50"/>
        <end position="75"/>
    </location>
</feature>
<feature type="transmembrane region" description="Helical" evidence="1">
    <location>
        <begin position="370"/>
        <end position="388"/>
    </location>
</feature>
<feature type="transmembrane region" description="Helical" evidence="1">
    <location>
        <begin position="20"/>
        <end position="38"/>
    </location>
</feature>
<protein>
    <recommendedName>
        <fullName evidence="4">Transmembrane protein</fullName>
    </recommendedName>
</protein>
<dbReference type="STRING" id="1223802.SUTH_00849"/>
<feature type="transmembrane region" description="Helical" evidence="1">
    <location>
        <begin position="282"/>
        <end position="303"/>
    </location>
</feature>
<dbReference type="AlphaFoldDB" id="W0SC83"/>
<feature type="transmembrane region" description="Helical" evidence="1">
    <location>
        <begin position="315"/>
        <end position="338"/>
    </location>
</feature>
<dbReference type="RefSeq" id="WP_041097337.1">
    <property type="nucleotide sequence ID" value="NZ_AP012547.1"/>
</dbReference>
<dbReference type="KEGG" id="shd:SUTH_00849"/>
<feature type="transmembrane region" description="Helical" evidence="1">
    <location>
        <begin position="394"/>
        <end position="414"/>
    </location>
</feature>
<feature type="transmembrane region" description="Helical" evidence="1">
    <location>
        <begin position="87"/>
        <end position="109"/>
    </location>
</feature>
<organism evidence="2 3">
    <name type="scientific">Sulfuritalea hydrogenivorans sk43H</name>
    <dbReference type="NCBI Taxonomy" id="1223802"/>
    <lineage>
        <taxon>Bacteria</taxon>
        <taxon>Pseudomonadati</taxon>
        <taxon>Pseudomonadota</taxon>
        <taxon>Betaproteobacteria</taxon>
        <taxon>Nitrosomonadales</taxon>
        <taxon>Sterolibacteriaceae</taxon>
        <taxon>Sulfuritalea</taxon>
    </lineage>
</organism>
<evidence type="ECO:0000313" key="3">
    <source>
        <dbReference type="Proteomes" id="UP000031637"/>
    </source>
</evidence>
<sequence>MHPSLSFDQAPPISVPYRFFFAAPWFGALAGILLAWSGGDVLVSRWTPEALALTHLVALGFMLQAMCGAMFQFIPVAVGGNVWRPKLVANTVQPLLLLATILLVAGLLFSRPSLFTVAVPLFLLALGGFVVVVALALWQTPATGMTLWAMRIAIGGLTVTVLLGSLLAEALAHGLAVPIIELTNIHLAWGLGGWALMLLAGVSYHVVPMFQLTRPYPMSFTRWFGPLLLLLLLGWSSRLFIEDVRWSMAIVLPLLLLLASYAGITLWLQYTRRRKIHDATSLYFRVAMLSMLAFSISGAIIFVRPELGADPRFVVWLGMLAFAGVFVSAITGMMYKIVPFLNWLHLQRLGAPISAVPNMKKMIPAEAMTGQLRLHVLALVLLLAAVWLPGLTRLAGVAFAASFAWLGWNLLGAIRRYRTFRDQIRATALHR</sequence>
<evidence type="ECO:0000313" key="2">
    <source>
        <dbReference type="EMBL" id="BAO28656.1"/>
    </source>
</evidence>
<gene>
    <name evidence="2" type="ORF">SUTH_00849</name>
</gene>
<keyword evidence="1" id="KW-0812">Transmembrane</keyword>
<keyword evidence="1" id="KW-0472">Membrane</keyword>
<feature type="transmembrane region" description="Helical" evidence="1">
    <location>
        <begin position="145"/>
        <end position="167"/>
    </location>
</feature>
<keyword evidence="1" id="KW-1133">Transmembrane helix</keyword>
<feature type="transmembrane region" description="Helical" evidence="1">
    <location>
        <begin position="187"/>
        <end position="207"/>
    </location>
</feature>
<evidence type="ECO:0008006" key="4">
    <source>
        <dbReference type="Google" id="ProtNLM"/>
    </source>
</evidence>
<feature type="transmembrane region" description="Helical" evidence="1">
    <location>
        <begin position="219"/>
        <end position="240"/>
    </location>
</feature>
<dbReference type="EMBL" id="AP012547">
    <property type="protein sequence ID" value="BAO28656.1"/>
    <property type="molecule type" value="Genomic_DNA"/>
</dbReference>
<dbReference type="OrthoDB" id="5295665at2"/>
<reference evidence="2 3" key="1">
    <citation type="journal article" date="2014" name="Syst. Appl. Microbiol.">
        <title>Complete genomes of freshwater sulfur oxidizers Sulfuricella denitrificans skB26 and Sulfuritalea hydrogenivorans sk43H: genetic insights into the sulfur oxidation pathway of betaproteobacteria.</title>
        <authorList>
            <person name="Watanabe T."/>
            <person name="Kojima H."/>
            <person name="Fukui M."/>
        </authorList>
    </citation>
    <scope>NUCLEOTIDE SEQUENCE [LARGE SCALE GENOMIC DNA]</scope>
    <source>
        <strain evidence="2">DSM22779</strain>
    </source>
</reference>
<feature type="transmembrane region" description="Helical" evidence="1">
    <location>
        <begin position="246"/>
        <end position="270"/>
    </location>
</feature>
<evidence type="ECO:0000256" key="1">
    <source>
        <dbReference type="SAM" id="Phobius"/>
    </source>
</evidence>